<feature type="transmembrane region" description="Helical" evidence="1">
    <location>
        <begin position="15"/>
        <end position="36"/>
    </location>
</feature>
<dbReference type="AlphaFoldDB" id="X0XGR1"/>
<feature type="non-terminal residue" evidence="2">
    <location>
        <position position="1"/>
    </location>
</feature>
<keyword evidence="1" id="KW-0472">Membrane</keyword>
<evidence type="ECO:0000313" key="2">
    <source>
        <dbReference type="EMBL" id="GAG34587.1"/>
    </source>
</evidence>
<keyword evidence="1" id="KW-1133">Transmembrane helix</keyword>
<dbReference type="InterPro" id="IPR052528">
    <property type="entry name" value="Sugar_transport-like"/>
</dbReference>
<evidence type="ECO:0000256" key="1">
    <source>
        <dbReference type="SAM" id="Phobius"/>
    </source>
</evidence>
<dbReference type="Gene3D" id="1.20.1250.20">
    <property type="entry name" value="MFS general substrate transporter like domains"/>
    <property type="match status" value="1"/>
</dbReference>
<keyword evidence="1" id="KW-0812">Transmembrane</keyword>
<accession>X0XGR1</accession>
<dbReference type="SUPFAM" id="SSF103473">
    <property type="entry name" value="MFS general substrate transporter"/>
    <property type="match status" value="1"/>
</dbReference>
<reference evidence="2" key="1">
    <citation type="journal article" date="2014" name="Front. Microbiol.">
        <title>High frequency of phylogenetically diverse reductive dehalogenase-homologous genes in deep subseafloor sedimentary metagenomes.</title>
        <authorList>
            <person name="Kawai M."/>
            <person name="Futagami T."/>
            <person name="Toyoda A."/>
            <person name="Takaki Y."/>
            <person name="Nishi S."/>
            <person name="Hori S."/>
            <person name="Arai W."/>
            <person name="Tsubouchi T."/>
            <person name="Morono Y."/>
            <person name="Uchiyama I."/>
            <person name="Ito T."/>
            <person name="Fujiyama A."/>
            <person name="Inagaki F."/>
            <person name="Takami H."/>
        </authorList>
    </citation>
    <scope>NUCLEOTIDE SEQUENCE</scope>
    <source>
        <strain evidence="2">Expedition CK06-06</strain>
    </source>
</reference>
<protein>
    <recommendedName>
        <fullName evidence="3">Major facilitator superfamily (MFS) profile domain-containing protein</fullName>
    </recommendedName>
</protein>
<feature type="transmembrane region" description="Helical" evidence="1">
    <location>
        <begin position="75"/>
        <end position="95"/>
    </location>
</feature>
<feature type="transmembrane region" description="Helical" evidence="1">
    <location>
        <begin position="132"/>
        <end position="151"/>
    </location>
</feature>
<feature type="transmembrane region" description="Helical" evidence="1">
    <location>
        <begin position="171"/>
        <end position="195"/>
    </location>
</feature>
<feature type="transmembrane region" description="Helical" evidence="1">
    <location>
        <begin position="101"/>
        <end position="120"/>
    </location>
</feature>
<dbReference type="InterPro" id="IPR036259">
    <property type="entry name" value="MFS_trans_sf"/>
</dbReference>
<dbReference type="PANTHER" id="PTHR23526">
    <property type="entry name" value="INTEGRAL MEMBRANE TRANSPORT PROTEIN-RELATED"/>
    <property type="match status" value="1"/>
</dbReference>
<name>X0XGR1_9ZZZZ</name>
<feature type="non-terminal residue" evidence="2">
    <location>
        <position position="243"/>
    </location>
</feature>
<dbReference type="PANTHER" id="PTHR23526:SF1">
    <property type="entry name" value="MAJOR FACILITATOR SUPERFAMILY MFS_1"/>
    <property type="match status" value="1"/>
</dbReference>
<sequence length="243" mass="26558">HVLSEASGFTFPDNYAHLALLTAITGLVGWGAFCFVKESPHPSRSRRLPLGKQLARGPRLFRRDVNFRRLVRVRAFFEIAQALCLPFIVPFALQVGAVAKALVGLFLVARVLSFSGASILWSHISDNIGNRLLLVISGICAIALPAMILLAPRIPQAPLLPGNGIDLRGGYFVLVFAVAGLFLSSQFLGQNNYLLEISDTRTRPTYLGFYFSVLIPLAWMPLVGSLVIGNAGRYHLGKGEFRP</sequence>
<dbReference type="EMBL" id="BARS01048255">
    <property type="protein sequence ID" value="GAG34587.1"/>
    <property type="molecule type" value="Genomic_DNA"/>
</dbReference>
<evidence type="ECO:0008006" key="3">
    <source>
        <dbReference type="Google" id="ProtNLM"/>
    </source>
</evidence>
<organism evidence="2">
    <name type="scientific">marine sediment metagenome</name>
    <dbReference type="NCBI Taxonomy" id="412755"/>
    <lineage>
        <taxon>unclassified sequences</taxon>
        <taxon>metagenomes</taxon>
        <taxon>ecological metagenomes</taxon>
    </lineage>
</organism>
<gene>
    <name evidence="2" type="ORF">S01H1_72367</name>
</gene>
<comment type="caution">
    <text evidence="2">The sequence shown here is derived from an EMBL/GenBank/DDBJ whole genome shotgun (WGS) entry which is preliminary data.</text>
</comment>
<feature type="transmembrane region" description="Helical" evidence="1">
    <location>
        <begin position="207"/>
        <end position="228"/>
    </location>
</feature>
<proteinExistence type="predicted"/>